<keyword evidence="2" id="KW-1185">Reference proteome</keyword>
<evidence type="ECO:0000313" key="2">
    <source>
        <dbReference type="Proteomes" id="UP001234178"/>
    </source>
</evidence>
<comment type="caution">
    <text evidence="1">The sequence shown here is derived from an EMBL/GenBank/DDBJ whole genome shotgun (WGS) entry which is preliminary data.</text>
</comment>
<gene>
    <name evidence="1" type="ORF">OUZ56_033004</name>
</gene>
<evidence type="ECO:0000313" key="1">
    <source>
        <dbReference type="EMBL" id="KAK4045397.1"/>
    </source>
</evidence>
<protein>
    <submittedName>
        <fullName evidence="1">Uncharacterized protein</fullName>
    </submittedName>
</protein>
<organism evidence="1 2">
    <name type="scientific">Daphnia magna</name>
    <dbReference type="NCBI Taxonomy" id="35525"/>
    <lineage>
        <taxon>Eukaryota</taxon>
        <taxon>Metazoa</taxon>
        <taxon>Ecdysozoa</taxon>
        <taxon>Arthropoda</taxon>
        <taxon>Crustacea</taxon>
        <taxon>Branchiopoda</taxon>
        <taxon>Diplostraca</taxon>
        <taxon>Cladocera</taxon>
        <taxon>Anomopoda</taxon>
        <taxon>Daphniidae</taxon>
        <taxon>Daphnia</taxon>
    </lineage>
</organism>
<name>A0ABR0B9Z1_9CRUS</name>
<reference evidence="1 2" key="1">
    <citation type="journal article" date="2023" name="Nucleic Acids Res.">
        <title>The hologenome of Daphnia magna reveals possible DNA methylation and microbiome-mediated evolution of the host genome.</title>
        <authorList>
            <person name="Chaturvedi A."/>
            <person name="Li X."/>
            <person name="Dhandapani V."/>
            <person name="Marshall H."/>
            <person name="Kissane S."/>
            <person name="Cuenca-Cambronero M."/>
            <person name="Asole G."/>
            <person name="Calvet F."/>
            <person name="Ruiz-Romero M."/>
            <person name="Marangio P."/>
            <person name="Guigo R."/>
            <person name="Rago D."/>
            <person name="Mirbahai L."/>
            <person name="Eastwood N."/>
            <person name="Colbourne J.K."/>
            <person name="Zhou J."/>
            <person name="Mallon E."/>
            <person name="Orsini L."/>
        </authorList>
    </citation>
    <scope>NUCLEOTIDE SEQUENCE [LARGE SCALE GENOMIC DNA]</scope>
    <source>
        <strain evidence="1">LRV0_1</strain>
    </source>
</reference>
<accession>A0ABR0B9Z1</accession>
<dbReference type="EMBL" id="JAOYFB010000043">
    <property type="protein sequence ID" value="KAK4045397.1"/>
    <property type="molecule type" value="Genomic_DNA"/>
</dbReference>
<proteinExistence type="predicted"/>
<sequence>MNQLKLQEIQTWIQIPRFFLRDANPVVLVGGQQFVVLSRHIEQPQRQARKSSEKVRKKMRINGWSALKNILPTTEGVILEKEIILKIILMTPPGAGSCVRRPNELMLNPKLAEEMRL</sequence>
<dbReference type="Proteomes" id="UP001234178">
    <property type="component" value="Unassembled WGS sequence"/>
</dbReference>